<evidence type="ECO:0000256" key="3">
    <source>
        <dbReference type="SAM" id="MobiDB-lite"/>
    </source>
</evidence>
<name>A0A9N9IWV8_9GLOM</name>
<feature type="transmembrane region" description="Helical" evidence="4">
    <location>
        <begin position="219"/>
        <end position="240"/>
    </location>
</feature>
<dbReference type="Gene3D" id="2.70.150.10">
    <property type="entry name" value="Calcium-transporting ATPase, cytoplasmic transduction domain A"/>
    <property type="match status" value="2"/>
</dbReference>
<organism evidence="6 7">
    <name type="scientific">Funneliformis caledonium</name>
    <dbReference type="NCBI Taxonomy" id="1117310"/>
    <lineage>
        <taxon>Eukaryota</taxon>
        <taxon>Fungi</taxon>
        <taxon>Fungi incertae sedis</taxon>
        <taxon>Mucoromycota</taxon>
        <taxon>Glomeromycotina</taxon>
        <taxon>Glomeromycetes</taxon>
        <taxon>Glomerales</taxon>
        <taxon>Glomeraceae</taxon>
        <taxon>Funneliformis</taxon>
    </lineage>
</organism>
<evidence type="ECO:0000313" key="6">
    <source>
        <dbReference type="EMBL" id="CAG8754992.1"/>
    </source>
</evidence>
<dbReference type="PANTHER" id="PTHR43294:SF21">
    <property type="entry name" value="CATION TRANSPORTING ATPASE"/>
    <property type="match status" value="1"/>
</dbReference>
<comment type="caution">
    <text evidence="6">The sequence shown here is derived from an EMBL/GenBank/DDBJ whole genome shotgun (WGS) entry which is preliminary data.</text>
</comment>
<dbReference type="GO" id="GO:0036376">
    <property type="term" value="P:sodium ion export across plasma membrane"/>
    <property type="evidence" value="ECO:0007669"/>
    <property type="project" value="TreeGrafter"/>
</dbReference>
<dbReference type="GO" id="GO:0005886">
    <property type="term" value="C:plasma membrane"/>
    <property type="evidence" value="ECO:0007669"/>
    <property type="project" value="UniProtKB-SubCell"/>
</dbReference>
<dbReference type="GO" id="GO:0005391">
    <property type="term" value="F:P-type sodium:potassium-exchanging transporter activity"/>
    <property type="evidence" value="ECO:0007669"/>
    <property type="project" value="TreeGrafter"/>
</dbReference>
<protein>
    <submittedName>
        <fullName evidence="6">515_t:CDS:1</fullName>
    </submittedName>
</protein>
<evidence type="ECO:0000256" key="2">
    <source>
        <dbReference type="ARBA" id="ARBA00022475"/>
    </source>
</evidence>
<evidence type="ECO:0000259" key="5">
    <source>
        <dbReference type="SMART" id="SM00831"/>
    </source>
</evidence>
<dbReference type="InterPro" id="IPR008250">
    <property type="entry name" value="ATPase_P-typ_transduc_dom_A_sf"/>
</dbReference>
<sequence length="295" mass="33013">MSDESGKSPSTPNVRQVKEILSEETIIETETVDETVEHEIDVLDSETSEKSSTYVEKKETSSNIPRRIQGATIQTTEQTTTHTNDNTQSSENSKIPVKDNPEISEKSANEIIETSPNPQKIQFSEQEKPDHEVVPNSPIVDSTTRTIPNNEVKASEATKKNIDIVKVAERYRVDINTAKPAESRGLHVNQIKGLLEEYGHNILTPPKKKHPIVKYFECLFTLFNNILMIAGVLMYILFAIDQKENKSSTYLGAIFFEMVDSQIQASTLVRGDVVFVKMGDKVPADLLIFAATDMK</sequence>
<dbReference type="Gene3D" id="1.20.1110.10">
    <property type="entry name" value="Calcium-transporting ATPase, transmembrane domain"/>
    <property type="match status" value="1"/>
</dbReference>
<feature type="non-terminal residue" evidence="6">
    <location>
        <position position="295"/>
    </location>
</feature>
<keyword evidence="4" id="KW-0472">Membrane</keyword>
<dbReference type="GO" id="GO:0006883">
    <property type="term" value="P:intracellular sodium ion homeostasis"/>
    <property type="evidence" value="ECO:0007669"/>
    <property type="project" value="TreeGrafter"/>
</dbReference>
<dbReference type="GO" id="GO:0030007">
    <property type="term" value="P:intracellular potassium ion homeostasis"/>
    <property type="evidence" value="ECO:0007669"/>
    <property type="project" value="TreeGrafter"/>
</dbReference>
<feature type="domain" description="Cation-transporting P-type ATPase N-terminal" evidence="5">
    <location>
        <begin position="158"/>
        <end position="239"/>
    </location>
</feature>
<feature type="region of interest" description="Disordered" evidence="3">
    <location>
        <begin position="43"/>
        <end position="100"/>
    </location>
</feature>
<dbReference type="AlphaFoldDB" id="A0A9N9IWV8"/>
<proteinExistence type="predicted"/>
<keyword evidence="4" id="KW-1133">Transmembrane helix</keyword>
<keyword evidence="4" id="KW-0812">Transmembrane</keyword>
<dbReference type="Proteomes" id="UP000789570">
    <property type="component" value="Unassembled WGS sequence"/>
</dbReference>
<dbReference type="GO" id="GO:1990573">
    <property type="term" value="P:potassium ion import across plasma membrane"/>
    <property type="evidence" value="ECO:0007669"/>
    <property type="project" value="TreeGrafter"/>
</dbReference>
<dbReference type="GO" id="GO:1902600">
    <property type="term" value="P:proton transmembrane transport"/>
    <property type="evidence" value="ECO:0007669"/>
    <property type="project" value="TreeGrafter"/>
</dbReference>
<gene>
    <name evidence="6" type="ORF">FCALED_LOCUS16547</name>
</gene>
<dbReference type="InterPro" id="IPR023298">
    <property type="entry name" value="ATPase_P-typ_TM_dom_sf"/>
</dbReference>
<dbReference type="SMART" id="SM00831">
    <property type="entry name" value="Cation_ATPase_N"/>
    <property type="match status" value="1"/>
</dbReference>
<dbReference type="InterPro" id="IPR050510">
    <property type="entry name" value="Cation_transp_ATPase_P-type"/>
</dbReference>
<dbReference type="EMBL" id="CAJVPQ010019905">
    <property type="protein sequence ID" value="CAG8754992.1"/>
    <property type="molecule type" value="Genomic_DNA"/>
</dbReference>
<feature type="region of interest" description="Disordered" evidence="3">
    <location>
        <begin position="125"/>
        <end position="144"/>
    </location>
</feature>
<feature type="compositionally biased region" description="Low complexity" evidence="3">
    <location>
        <begin position="72"/>
        <end position="88"/>
    </location>
</feature>
<dbReference type="Pfam" id="PF00690">
    <property type="entry name" value="Cation_ATPase_N"/>
    <property type="match status" value="1"/>
</dbReference>
<dbReference type="InterPro" id="IPR004014">
    <property type="entry name" value="ATPase_P-typ_cation-transptr_N"/>
</dbReference>
<keyword evidence="2" id="KW-1003">Cell membrane</keyword>
<evidence type="ECO:0000256" key="4">
    <source>
        <dbReference type="SAM" id="Phobius"/>
    </source>
</evidence>
<dbReference type="PANTHER" id="PTHR43294">
    <property type="entry name" value="SODIUM/POTASSIUM-TRANSPORTING ATPASE SUBUNIT ALPHA"/>
    <property type="match status" value="1"/>
</dbReference>
<dbReference type="OrthoDB" id="158672at2759"/>
<comment type="subcellular location">
    <subcellularLocation>
        <location evidence="1">Cell membrane</location>
        <topology evidence="1">Multi-pass membrane protein</topology>
    </subcellularLocation>
</comment>
<accession>A0A9N9IWV8</accession>
<keyword evidence="7" id="KW-1185">Reference proteome</keyword>
<dbReference type="SUPFAM" id="SSF81653">
    <property type="entry name" value="Calcium ATPase, transduction domain A"/>
    <property type="match status" value="1"/>
</dbReference>
<dbReference type="SUPFAM" id="SSF81665">
    <property type="entry name" value="Calcium ATPase, transmembrane domain M"/>
    <property type="match status" value="1"/>
</dbReference>
<evidence type="ECO:0000313" key="7">
    <source>
        <dbReference type="Proteomes" id="UP000789570"/>
    </source>
</evidence>
<evidence type="ECO:0000256" key="1">
    <source>
        <dbReference type="ARBA" id="ARBA00004651"/>
    </source>
</evidence>
<reference evidence="6" key="1">
    <citation type="submission" date="2021-06" db="EMBL/GenBank/DDBJ databases">
        <authorList>
            <person name="Kallberg Y."/>
            <person name="Tangrot J."/>
            <person name="Rosling A."/>
        </authorList>
    </citation>
    <scope>NUCLEOTIDE SEQUENCE</scope>
    <source>
        <strain evidence="6">UK204</strain>
    </source>
</reference>